<dbReference type="AlphaFoldDB" id="A0A7W3Y6H0"/>
<keyword evidence="1" id="KW-0812">Transmembrane</keyword>
<evidence type="ECO:0000256" key="1">
    <source>
        <dbReference type="SAM" id="Phobius"/>
    </source>
</evidence>
<dbReference type="Proteomes" id="UP000523196">
    <property type="component" value="Unassembled WGS sequence"/>
</dbReference>
<dbReference type="EMBL" id="JACHTF010000011">
    <property type="protein sequence ID" value="MBB1061109.1"/>
    <property type="molecule type" value="Genomic_DNA"/>
</dbReference>
<proteinExistence type="predicted"/>
<keyword evidence="1" id="KW-0472">Membrane</keyword>
<dbReference type="RefSeq" id="WP_182687639.1">
    <property type="nucleotide sequence ID" value="NZ_JACHTF010000011.1"/>
</dbReference>
<keyword evidence="1" id="KW-1133">Transmembrane helix</keyword>
<keyword evidence="3" id="KW-1185">Reference proteome</keyword>
<protein>
    <submittedName>
        <fullName evidence="2">Uncharacterized protein</fullName>
    </submittedName>
</protein>
<accession>A0A7W3Y6H0</accession>
<sequence length="72" mass="7477">MIPASTPRGMRVAAAVLTLLGTGAILAHGYRLASGLSEPGIFSLVAMFAGLYMCAWLGHYGLFGCGPGHIKR</sequence>
<gene>
    <name evidence="2" type="ORF">H4F98_11080</name>
</gene>
<name>A0A7W3Y6H0_9GAMM</name>
<evidence type="ECO:0000313" key="2">
    <source>
        <dbReference type="EMBL" id="MBB1061109.1"/>
    </source>
</evidence>
<comment type="caution">
    <text evidence="2">The sequence shown here is derived from an EMBL/GenBank/DDBJ whole genome shotgun (WGS) entry which is preliminary data.</text>
</comment>
<feature type="transmembrane region" description="Helical" evidence="1">
    <location>
        <begin position="43"/>
        <end position="63"/>
    </location>
</feature>
<organism evidence="2 3">
    <name type="scientific">Marilutibacter spongiae</name>
    <dbReference type="NCBI Taxonomy" id="2025720"/>
    <lineage>
        <taxon>Bacteria</taxon>
        <taxon>Pseudomonadati</taxon>
        <taxon>Pseudomonadota</taxon>
        <taxon>Gammaproteobacteria</taxon>
        <taxon>Lysobacterales</taxon>
        <taxon>Lysobacteraceae</taxon>
        <taxon>Marilutibacter</taxon>
    </lineage>
</organism>
<reference evidence="2 3" key="1">
    <citation type="submission" date="2020-08" db="EMBL/GenBank/DDBJ databases">
        <authorList>
            <person name="Xu S."/>
            <person name="Li A."/>
        </authorList>
    </citation>
    <scope>NUCLEOTIDE SEQUENCE [LARGE SCALE GENOMIC DNA]</scope>
    <source>
        <strain evidence="2 3">119BY6-57</strain>
    </source>
</reference>
<evidence type="ECO:0000313" key="3">
    <source>
        <dbReference type="Proteomes" id="UP000523196"/>
    </source>
</evidence>